<dbReference type="PANTHER" id="PTHR47691:SF3">
    <property type="entry name" value="HTH-TYPE TRANSCRIPTIONAL REGULATOR RV0890C-RELATED"/>
    <property type="match status" value="1"/>
</dbReference>
<proteinExistence type="predicted"/>
<feature type="domain" description="Novel STAND NTPase 1" evidence="2">
    <location>
        <begin position="276"/>
        <end position="422"/>
    </location>
</feature>
<name>A0A8H8CK44_PSICU</name>
<dbReference type="Gene3D" id="3.40.50.300">
    <property type="entry name" value="P-loop containing nucleotide triphosphate hydrolases"/>
    <property type="match status" value="1"/>
</dbReference>
<feature type="region of interest" description="Disordered" evidence="1">
    <location>
        <begin position="1"/>
        <end position="25"/>
    </location>
</feature>
<gene>
    <name evidence="3" type="ORF">JR316_006567</name>
</gene>
<dbReference type="SMART" id="SM00028">
    <property type="entry name" value="TPR"/>
    <property type="match status" value="6"/>
</dbReference>
<dbReference type="AlphaFoldDB" id="A0A8H8CK44"/>
<evidence type="ECO:0000259" key="2">
    <source>
        <dbReference type="Pfam" id="PF20703"/>
    </source>
</evidence>
<evidence type="ECO:0000313" key="3">
    <source>
        <dbReference type="EMBL" id="KAG5167975.1"/>
    </source>
</evidence>
<evidence type="ECO:0000256" key="1">
    <source>
        <dbReference type="SAM" id="MobiDB-lite"/>
    </source>
</evidence>
<dbReference type="Gene3D" id="1.25.40.10">
    <property type="entry name" value="Tetratricopeptide repeat domain"/>
    <property type="match status" value="1"/>
</dbReference>
<accession>A0A8H8CK44</accession>
<dbReference type="InterPro" id="IPR011990">
    <property type="entry name" value="TPR-like_helical_dom_sf"/>
</dbReference>
<protein>
    <recommendedName>
        <fullName evidence="2">Novel STAND NTPase 1 domain-containing protein</fullName>
    </recommendedName>
</protein>
<dbReference type="PANTHER" id="PTHR47691">
    <property type="entry name" value="REGULATOR-RELATED"/>
    <property type="match status" value="1"/>
</dbReference>
<dbReference type="Pfam" id="PF13424">
    <property type="entry name" value="TPR_12"/>
    <property type="match status" value="2"/>
</dbReference>
<comment type="caution">
    <text evidence="3">The sequence shown here is derived from an EMBL/GenBank/DDBJ whole genome shotgun (WGS) entry which is preliminary data.</text>
</comment>
<reference evidence="3" key="1">
    <citation type="submission" date="2021-02" db="EMBL/GenBank/DDBJ databases">
        <title>Psilocybe cubensis genome.</title>
        <authorList>
            <person name="Mckernan K.J."/>
            <person name="Crawford S."/>
            <person name="Trippe A."/>
            <person name="Kane L.T."/>
            <person name="Mclaughlin S."/>
        </authorList>
    </citation>
    <scope>NUCLEOTIDE SEQUENCE [LARGE SCALE GENOMIC DNA]</scope>
    <source>
        <strain evidence="3">MGC-MH-2018</strain>
    </source>
</reference>
<dbReference type="SUPFAM" id="SSF48452">
    <property type="entry name" value="TPR-like"/>
    <property type="match status" value="2"/>
</dbReference>
<dbReference type="InterPro" id="IPR019734">
    <property type="entry name" value="TPR_rpt"/>
</dbReference>
<dbReference type="InterPro" id="IPR027417">
    <property type="entry name" value="P-loop_NTPase"/>
</dbReference>
<dbReference type="InterPro" id="IPR049052">
    <property type="entry name" value="nSTAND1"/>
</dbReference>
<sequence>MASNNKPTDSKSESISAHSRTSSSTAHSADVMGGLLHPYTPSISAPHIGNALVRSGISIAAPIAIDGLALLPSAIDSVNANMPVDPIDFDQARLGLRILASLRADHYENEQSVNFAECQDLAKLALTIIDAADLAVKNRAKSRPVAFRTYDLVRMLFDVSKAGVDINSHLEFSELKRDFSKIFEIVTAVGKENTVQHLIHPEAASVQLAECDIILNGYVDKIKTSLLKHKQQMLVRQDAQLADLAVSKGHISNISKDRVLLFPSKDSGHLPLPPSHFVGRDDLVHHGVEHILQTPSARVIILGLGGMGKTSLALATVHADSVRTAFGDKRFFVSCEGLKSGLDLALAIISTLGGSFMVVDEQDILAKLSQQLIYAGNILLVIDNFETLWLGSSSLTEVQRVLELVFSAQSLALILTMRGDIPPHNTSWSLILPPEGLGPLALNAAKDMFLKNGLPSNLAPSISESEHDLDQLLVETNCIPLVISLLSVLRGQFTCAELYAKWCAIKTELLQISTTEQTKLTSIAVSIELSLRVPAITDCVDATRLLAIIAFLPEGIPHWDIILEDLVPGIADPYVAVDVLCRAALVYKSSHNSVTMLSPTRYYIQAQKQFNSIWLEKDLEIIYKFMHDCMQSQSNHIALLGKANISEILIRLVSIRPTLELAQSVLKLSEYLESELQMNLSSMVEQIIPIIKNIDAPKSLLAGYLLHYNNLLMGMNLWAMAEEQCRMAYELYSQSKNQLEIAKSLQAQGHALKMQSKYVEAIKCHNSAYAIYLILGNQHGLASSLKATGTILRSLGQYADAAKNLNLAYEIYSNIHNVKGMAITLKGLGNTLRSQKEYAEALKVHQTAYNLFIKTNNKEGIADCLICIGDDLLSLEKYNEAIQKHAAALEIYSSLKNELGMAASLDSLGDVLSMQEQYEKAAQKHHEAFIIFKRFQYFHGMGNCLYSTANNLKMQHKYLEAYSKYQAAYQIFDQVGNKGKVAQIIQNMENIKMYLEKQVQSS</sequence>
<feature type="compositionally biased region" description="Low complexity" evidence="1">
    <location>
        <begin position="13"/>
        <end position="25"/>
    </location>
</feature>
<dbReference type="SUPFAM" id="SSF52540">
    <property type="entry name" value="P-loop containing nucleoside triphosphate hydrolases"/>
    <property type="match status" value="1"/>
</dbReference>
<organism evidence="3">
    <name type="scientific">Psilocybe cubensis</name>
    <name type="common">Psychedelic mushroom</name>
    <name type="synonym">Stropharia cubensis</name>
    <dbReference type="NCBI Taxonomy" id="181762"/>
    <lineage>
        <taxon>Eukaryota</taxon>
        <taxon>Fungi</taxon>
        <taxon>Dikarya</taxon>
        <taxon>Basidiomycota</taxon>
        <taxon>Agaricomycotina</taxon>
        <taxon>Agaricomycetes</taxon>
        <taxon>Agaricomycetidae</taxon>
        <taxon>Agaricales</taxon>
        <taxon>Agaricineae</taxon>
        <taxon>Strophariaceae</taxon>
        <taxon>Psilocybe</taxon>
    </lineage>
</organism>
<dbReference type="Pfam" id="PF20703">
    <property type="entry name" value="nSTAND1"/>
    <property type="match status" value="1"/>
</dbReference>
<dbReference type="EMBL" id="JAFIQS010000006">
    <property type="protein sequence ID" value="KAG5167975.1"/>
    <property type="molecule type" value="Genomic_DNA"/>
</dbReference>